<dbReference type="AlphaFoldDB" id="A0A1Y1YKJ9"/>
<feature type="compositionally biased region" description="Basic residues" evidence="1">
    <location>
        <begin position="230"/>
        <end position="241"/>
    </location>
</feature>
<accession>A0A1Y1YKJ9</accession>
<sequence>MPSLTPNLITLDAFNEYLAQYPASVPEKLRDLDRIRYDSVPVKIAERNQNGGAYMTKDEVAQLVEWKVKHGTFRPKLLQLVQSNPADQVGNTTRQAFAELDTQNPLPALKTLTQLKGIGPATASLLLSVFAAEDVPFFSDELLRWCMWDEGEGWKRKIKYDIKEYAELAERIREVRKRLDVSAVEMERVAWVLGRNGVDMPAGSAEGVHVKKTMDKESNDKKTKMEKLRKAALGRKKGVKRKTSEVDASLTGVRRSSRRTTSTKAHG</sequence>
<gene>
    <name evidence="2" type="ORF">BCR34DRAFT_496052</name>
</gene>
<evidence type="ECO:0000313" key="3">
    <source>
        <dbReference type="Proteomes" id="UP000193144"/>
    </source>
</evidence>
<protein>
    <recommendedName>
        <fullName evidence="4">DNA glycosylase</fullName>
    </recommendedName>
</protein>
<feature type="compositionally biased region" description="Basic and acidic residues" evidence="1">
    <location>
        <begin position="208"/>
        <end position="229"/>
    </location>
</feature>
<dbReference type="GO" id="GO:0003824">
    <property type="term" value="F:catalytic activity"/>
    <property type="evidence" value="ECO:0007669"/>
    <property type="project" value="InterPro"/>
</dbReference>
<reference evidence="2 3" key="1">
    <citation type="submission" date="2016-07" db="EMBL/GenBank/DDBJ databases">
        <title>Pervasive Adenine N6-methylation of Active Genes in Fungi.</title>
        <authorList>
            <consortium name="DOE Joint Genome Institute"/>
            <person name="Mondo S.J."/>
            <person name="Dannebaum R.O."/>
            <person name="Kuo R.C."/>
            <person name="Labutti K."/>
            <person name="Haridas S."/>
            <person name="Kuo A."/>
            <person name="Salamov A."/>
            <person name="Ahrendt S.R."/>
            <person name="Lipzen A."/>
            <person name="Sullivan W."/>
            <person name="Andreopoulos W.B."/>
            <person name="Clum A."/>
            <person name="Lindquist E."/>
            <person name="Daum C."/>
            <person name="Ramamoorthy G.K."/>
            <person name="Gryganskyi A."/>
            <person name="Culley D."/>
            <person name="Magnuson J.K."/>
            <person name="James T.Y."/>
            <person name="O'Malley M.A."/>
            <person name="Stajich J.E."/>
            <person name="Spatafora J.W."/>
            <person name="Visel A."/>
            <person name="Grigoriev I.V."/>
        </authorList>
    </citation>
    <scope>NUCLEOTIDE SEQUENCE [LARGE SCALE GENOMIC DNA]</scope>
    <source>
        <strain evidence="2 3">CBS 115471</strain>
    </source>
</reference>
<feature type="region of interest" description="Disordered" evidence="1">
    <location>
        <begin position="205"/>
        <end position="267"/>
    </location>
</feature>
<dbReference type="Proteomes" id="UP000193144">
    <property type="component" value="Unassembled WGS sequence"/>
</dbReference>
<keyword evidence="3" id="KW-1185">Reference proteome</keyword>
<evidence type="ECO:0000313" key="2">
    <source>
        <dbReference type="EMBL" id="ORX98541.1"/>
    </source>
</evidence>
<comment type="caution">
    <text evidence="2">The sequence shown here is derived from an EMBL/GenBank/DDBJ whole genome shotgun (WGS) entry which is preliminary data.</text>
</comment>
<dbReference type="InterPro" id="IPR011257">
    <property type="entry name" value="DNA_glycosylase"/>
</dbReference>
<proteinExistence type="predicted"/>
<dbReference type="GO" id="GO:0006281">
    <property type="term" value="P:DNA repair"/>
    <property type="evidence" value="ECO:0007669"/>
    <property type="project" value="InterPro"/>
</dbReference>
<organism evidence="2 3">
    <name type="scientific">Clohesyomyces aquaticus</name>
    <dbReference type="NCBI Taxonomy" id="1231657"/>
    <lineage>
        <taxon>Eukaryota</taxon>
        <taxon>Fungi</taxon>
        <taxon>Dikarya</taxon>
        <taxon>Ascomycota</taxon>
        <taxon>Pezizomycotina</taxon>
        <taxon>Dothideomycetes</taxon>
        <taxon>Pleosporomycetidae</taxon>
        <taxon>Pleosporales</taxon>
        <taxon>Lindgomycetaceae</taxon>
        <taxon>Clohesyomyces</taxon>
    </lineage>
</organism>
<dbReference type="PANTHER" id="PTHR21521">
    <property type="entry name" value="AMUN, ISOFORM A"/>
    <property type="match status" value="1"/>
</dbReference>
<dbReference type="EMBL" id="MCFA01000213">
    <property type="protein sequence ID" value="ORX98541.1"/>
    <property type="molecule type" value="Genomic_DNA"/>
</dbReference>
<dbReference type="SUPFAM" id="SSF48150">
    <property type="entry name" value="DNA-glycosylase"/>
    <property type="match status" value="1"/>
</dbReference>
<evidence type="ECO:0008006" key="4">
    <source>
        <dbReference type="Google" id="ProtNLM"/>
    </source>
</evidence>
<dbReference type="OrthoDB" id="8249012at2759"/>
<dbReference type="PANTHER" id="PTHR21521:SF0">
    <property type="entry name" value="AMUN, ISOFORM A"/>
    <property type="match status" value="1"/>
</dbReference>
<name>A0A1Y1YKJ9_9PLEO</name>
<evidence type="ECO:0000256" key="1">
    <source>
        <dbReference type="SAM" id="MobiDB-lite"/>
    </source>
</evidence>
<dbReference type="STRING" id="1231657.A0A1Y1YKJ9"/>